<evidence type="ECO:0000313" key="1">
    <source>
        <dbReference type="EMBL" id="KKU57154.1"/>
    </source>
</evidence>
<protein>
    <submittedName>
        <fullName evidence="1">Uncharacterized protein</fullName>
    </submittedName>
</protein>
<reference evidence="1 2" key="1">
    <citation type="journal article" date="2015" name="Nature">
        <title>rRNA introns, odd ribosomes, and small enigmatic genomes across a large radiation of phyla.</title>
        <authorList>
            <person name="Brown C.T."/>
            <person name="Hug L.A."/>
            <person name="Thomas B.C."/>
            <person name="Sharon I."/>
            <person name="Castelle C.J."/>
            <person name="Singh A."/>
            <person name="Wilkins M.J."/>
            <person name="Williams K.H."/>
            <person name="Banfield J.F."/>
        </authorList>
    </citation>
    <scope>NUCLEOTIDE SEQUENCE [LARGE SCALE GENOMIC DNA]</scope>
</reference>
<evidence type="ECO:0000313" key="2">
    <source>
        <dbReference type="Proteomes" id="UP000034307"/>
    </source>
</evidence>
<dbReference type="AlphaFoldDB" id="A0A0G1RIP3"/>
<accession>A0A0G1RIP3</accession>
<comment type="caution">
    <text evidence="1">The sequence shown here is derived from an EMBL/GenBank/DDBJ whole genome shotgun (WGS) entry which is preliminary data.</text>
</comment>
<gene>
    <name evidence="1" type="ORF">UX80_C0024G0020</name>
</gene>
<proteinExistence type="predicted"/>
<name>A0A0G1RIP3_9BACT</name>
<dbReference type="EMBL" id="LCNO01000024">
    <property type="protein sequence ID" value="KKU57154.1"/>
    <property type="molecule type" value="Genomic_DNA"/>
</dbReference>
<sequence length="48" mass="5553">MGRQDNKESLVRAAMEAVDRAAFVADEWKWAAGEDRPPWLDFLSKFIQ</sequence>
<dbReference type="Proteomes" id="UP000034307">
    <property type="component" value="Unassembled WGS sequence"/>
</dbReference>
<organism evidence="1 2">
    <name type="scientific">Candidatus Amesbacteria bacterium GW2011_GWA2_47_11b</name>
    <dbReference type="NCBI Taxonomy" id="1618358"/>
    <lineage>
        <taxon>Bacteria</taxon>
        <taxon>Candidatus Amesiibacteriota</taxon>
    </lineage>
</organism>